<feature type="compositionally biased region" description="Pro residues" evidence="5">
    <location>
        <begin position="45"/>
        <end position="64"/>
    </location>
</feature>
<feature type="compositionally biased region" description="Low complexity" evidence="5">
    <location>
        <begin position="86"/>
        <end position="96"/>
    </location>
</feature>
<feature type="region of interest" description="Disordered" evidence="5">
    <location>
        <begin position="736"/>
        <end position="767"/>
    </location>
</feature>
<feature type="region of interest" description="Disordered" evidence="5">
    <location>
        <begin position="322"/>
        <end position="349"/>
    </location>
</feature>
<dbReference type="EMBL" id="CACVBS010000002">
    <property type="protein sequence ID" value="CAA7258561.1"/>
    <property type="molecule type" value="Genomic_DNA"/>
</dbReference>
<dbReference type="GO" id="GO:0007030">
    <property type="term" value="P:Golgi organization"/>
    <property type="evidence" value="ECO:0007669"/>
    <property type="project" value="TreeGrafter"/>
</dbReference>
<feature type="region of interest" description="Disordered" evidence="5">
    <location>
        <begin position="30"/>
        <end position="194"/>
    </location>
</feature>
<feature type="coiled-coil region" evidence="4">
    <location>
        <begin position="510"/>
        <end position="577"/>
    </location>
</feature>
<feature type="compositionally biased region" description="Polar residues" evidence="5">
    <location>
        <begin position="127"/>
        <end position="155"/>
    </location>
</feature>
<accession>A0A8S0XJJ2</accession>
<reference evidence="7 8" key="1">
    <citation type="submission" date="2020-01" db="EMBL/GenBank/DDBJ databases">
        <authorList>
            <person name="Gupta K D."/>
        </authorList>
    </citation>
    <scope>NUCLEOTIDE SEQUENCE [LARGE SCALE GENOMIC DNA]</scope>
</reference>
<gene>
    <name evidence="7" type="ORF">AAE3_LOCUS1163</name>
</gene>
<dbReference type="Proteomes" id="UP000467700">
    <property type="component" value="Unassembled WGS sequence"/>
</dbReference>
<dbReference type="GO" id="GO:0005794">
    <property type="term" value="C:Golgi apparatus"/>
    <property type="evidence" value="ECO:0007669"/>
    <property type="project" value="UniProtKB-SubCell"/>
</dbReference>
<keyword evidence="3 4" id="KW-0175">Coiled coil</keyword>
<proteinExistence type="predicted"/>
<feature type="compositionally biased region" description="Low complexity" evidence="5">
    <location>
        <begin position="156"/>
        <end position="177"/>
    </location>
</feature>
<comment type="subcellular location">
    <subcellularLocation>
        <location evidence="1">Golgi apparatus</location>
    </subcellularLocation>
</comment>
<keyword evidence="2" id="KW-0333">Golgi apparatus</keyword>
<evidence type="ECO:0000256" key="1">
    <source>
        <dbReference type="ARBA" id="ARBA00004555"/>
    </source>
</evidence>
<comment type="caution">
    <text evidence="7">The sequence shown here is derived from an EMBL/GenBank/DDBJ whole genome shotgun (WGS) entry which is preliminary data.</text>
</comment>
<organism evidence="7 8">
    <name type="scientific">Cyclocybe aegerita</name>
    <name type="common">Black poplar mushroom</name>
    <name type="synonym">Agrocybe aegerita</name>
    <dbReference type="NCBI Taxonomy" id="1973307"/>
    <lineage>
        <taxon>Eukaryota</taxon>
        <taxon>Fungi</taxon>
        <taxon>Dikarya</taxon>
        <taxon>Basidiomycota</taxon>
        <taxon>Agaricomycotina</taxon>
        <taxon>Agaricomycetes</taxon>
        <taxon>Agaricomycetidae</taxon>
        <taxon>Agaricales</taxon>
        <taxon>Agaricineae</taxon>
        <taxon>Bolbitiaceae</taxon>
        <taxon>Cyclocybe</taxon>
    </lineage>
</organism>
<feature type="domain" description="Up-regulated during septation protein 1" evidence="6">
    <location>
        <begin position="204"/>
        <end position="315"/>
    </location>
</feature>
<feature type="coiled-coil region" evidence="4">
    <location>
        <begin position="635"/>
        <end position="676"/>
    </location>
</feature>
<evidence type="ECO:0000256" key="2">
    <source>
        <dbReference type="ARBA" id="ARBA00023034"/>
    </source>
</evidence>
<evidence type="ECO:0000256" key="4">
    <source>
        <dbReference type="SAM" id="Coils"/>
    </source>
</evidence>
<dbReference type="OrthoDB" id="5569911at2759"/>
<protein>
    <recommendedName>
        <fullName evidence="6">Up-regulated during septation protein 1 domain-containing protein</fullName>
    </recommendedName>
</protein>
<dbReference type="InterPro" id="IPR029191">
    <property type="entry name" value="Uds1"/>
</dbReference>
<name>A0A8S0XJJ2_CYCAE</name>
<evidence type="ECO:0000256" key="5">
    <source>
        <dbReference type="SAM" id="MobiDB-lite"/>
    </source>
</evidence>
<sequence>MWLYTPKVRVILGDFLPYDDEQQSGRLSTANMNGVRRLLGATASPSPPTRPDPLPNIPSIPPQTPQSTVPLAFTPKSGPTWPPSSPVTSPTSVYSPNSEPSPRPPMTASLFLKKDRSRPPAADEDPSTSSVPYGSPGRQTANLSRSQGSSNRSPTRSQTVPSSPASSSSPRSTTNRYSARKSVNTDPGWKRVSGNLNTRDELLMSLMASEAVIDSREYEILNGEDVDELKKEHQVLTSRLGALTKKLALETKIRDAALSLSKVNASHKKVSKQTSEQLDVANRRVDSAQTELWKVSDRVNEVNRRLMEHRAGVLGFQVRNMEKKMSSSTEDSSESNRSTLMSPALSSMTSVSTSSKARFDGAHLFAGHADAIMPKAKLSAEAAAAEIATLEEKLKAAKDQLTEAGKKQAEMTRDLSLMRLEKQEVETVMGMDLQAAEETIAALEKEIPRLEELNEEVQTLRREKSAWEEEREELEERGRQVEILQARLIDSEARTGEAAGGAERMLSELREKTTKQLSEKDAELARLKAERDAERVEWEQERQQIEDERMEDLARLQEEMERTREEDETAVAEANRELSTGLATLQSMVKTHGIVLFSRDSSLKGLLDAIGMHIETVHAKLEGHARAEAEWETARRKLEDDVRAGLDKRESLTRELEEARRERDTAKRETLSIETRAARAIPSHMRNGSMASTPISPSLSIPLPLDDYAGDTDVARIVAILQPLWQVLPSPEARAAKFGSASSRTFRTGSPTPSTPGGANPNGVASSLSDLDVRSLKSLYDTRQNGQTTPSSPRPGNGPFSIEAFAQRVQALINDDKALIERLIRFAQAHDLLKKNAERAQKLAQEGNTAMETYQKQVRMLEERNMSMGAKQAAIQDELLLLHETIERMSAEKRELEMRAAEQGETLEQLTEANNTLSARTLTLAEEAAMAPEMVRKQLEVQLQETKKKLELAQEEIDAMRMSEQSQRIALLDELNSMQTENGNLRAQLRAVKK</sequence>
<dbReference type="GO" id="GO:0031267">
    <property type="term" value="F:small GTPase binding"/>
    <property type="evidence" value="ECO:0007669"/>
    <property type="project" value="TreeGrafter"/>
</dbReference>
<evidence type="ECO:0000313" key="7">
    <source>
        <dbReference type="EMBL" id="CAA7258561.1"/>
    </source>
</evidence>
<feature type="compositionally biased region" description="Polar residues" evidence="5">
    <location>
        <begin position="781"/>
        <end position="791"/>
    </location>
</feature>
<dbReference type="Pfam" id="PF15456">
    <property type="entry name" value="Uds1"/>
    <property type="match status" value="1"/>
</dbReference>
<feature type="region of interest" description="Disordered" evidence="5">
    <location>
        <begin position="781"/>
        <end position="800"/>
    </location>
</feature>
<evidence type="ECO:0000256" key="3">
    <source>
        <dbReference type="ARBA" id="ARBA00023054"/>
    </source>
</evidence>
<feature type="compositionally biased region" description="Polar residues" evidence="5">
    <location>
        <begin position="740"/>
        <end position="767"/>
    </location>
</feature>
<evidence type="ECO:0000259" key="6">
    <source>
        <dbReference type="Pfam" id="PF15456"/>
    </source>
</evidence>
<feature type="coiled-coil region" evidence="4">
    <location>
        <begin position="837"/>
        <end position="963"/>
    </location>
</feature>
<dbReference type="PANTHER" id="PTHR18921:SF2">
    <property type="entry name" value="THYROID RECEPTOR-INTERACTING PROTEIN 11"/>
    <property type="match status" value="1"/>
</dbReference>
<dbReference type="GO" id="GO:0006888">
    <property type="term" value="P:endoplasmic reticulum to Golgi vesicle-mediated transport"/>
    <property type="evidence" value="ECO:0007669"/>
    <property type="project" value="TreeGrafter"/>
</dbReference>
<dbReference type="AlphaFoldDB" id="A0A8S0XJJ2"/>
<evidence type="ECO:0000313" key="8">
    <source>
        <dbReference type="Proteomes" id="UP000467700"/>
    </source>
</evidence>
<keyword evidence="8" id="KW-1185">Reference proteome</keyword>
<dbReference type="PANTHER" id="PTHR18921">
    <property type="entry name" value="MYOSIN HEAVY CHAIN - RELATED"/>
    <property type="match status" value="1"/>
</dbReference>
<feature type="compositionally biased region" description="Low complexity" evidence="5">
    <location>
        <begin position="326"/>
        <end position="339"/>
    </location>
</feature>
<feature type="coiled-coil region" evidence="4">
    <location>
        <begin position="373"/>
        <end position="484"/>
    </location>
</feature>